<evidence type="ECO:0000313" key="1">
    <source>
        <dbReference type="EMBL" id="MBK1789273.1"/>
    </source>
</evidence>
<sequence>MKLIEQIGIAGTPLSWTEETAMTARRRPRASSAGQLHVESLVRVRGTRVRADDAADYNTGAMDPVFRPATTALPIQDKPWVPLCSRERCP</sequence>
<accession>A0A934QZ58</accession>
<evidence type="ECO:0000313" key="2">
    <source>
        <dbReference type="Proteomes" id="UP000635245"/>
    </source>
</evidence>
<organism evidence="1 2">
    <name type="scientific">Prauserella cavernicola</name>
    <dbReference type="NCBI Taxonomy" id="2800127"/>
    <lineage>
        <taxon>Bacteria</taxon>
        <taxon>Bacillati</taxon>
        <taxon>Actinomycetota</taxon>
        <taxon>Actinomycetes</taxon>
        <taxon>Pseudonocardiales</taxon>
        <taxon>Pseudonocardiaceae</taxon>
        <taxon>Prauserella</taxon>
    </lineage>
</organism>
<reference evidence="1" key="1">
    <citation type="submission" date="2020-12" db="EMBL/GenBank/DDBJ databases">
        <title>Prauserella sp. ASG 168, a novel actinomycete isolated from cave rock.</title>
        <authorList>
            <person name="Suriyachadkun C."/>
        </authorList>
    </citation>
    <scope>NUCLEOTIDE SEQUENCE</scope>
    <source>
        <strain evidence="1">ASG 168</strain>
    </source>
</reference>
<gene>
    <name evidence="1" type="ORF">JHE00_33505</name>
</gene>
<dbReference type="RefSeq" id="WP_200326062.1">
    <property type="nucleotide sequence ID" value="NZ_JAENJH010000015.1"/>
</dbReference>
<comment type="caution">
    <text evidence="1">The sequence shown here is derived from an EMBL/GenBank/DDBJ whole genome shotgun (WGS) entry which is preliminary data.</text>
</comment>
<proteinExistence type="predicted"/>
<keyword evidence="2" id="KW-1185">Reference proteome</keyword>
<dbReference type="Proteomes" id="UP000635245">
    <property type="component" value="Unassembled WGS sequence"/>
</dbReference>
<protein>
    <submittedName>
        <fullName evidence="1">Uncharacterized protein</fullName>
    </submittedName>
</protein>
<dbReference type="AlphaFoldDB" id="A0A934QZ58"/>
<name>A0A934QZ58_9PSEU</name>
<dbReference type="EMBL" id="JAENJH010000015">
    <property type="protein sequence ID" value="MBK1789273.1"/>
    <property type="molecule type" value="Genomic_DNA"/>
</dbReference>